<sequence length="237" mass="25825">MKEAFSKADLEYQPAPLFNEKENSPLPPRTNTDDGRKDEERFARAPAAEAKKPPKKEMGGGAKNVFTRMLRIARRYLGDVGRGQSAESKPSPPKCSPRARPSSSLTRVQIRSRKKSQRGTFQRLAVGRGRRAALPSQDSDGGVADTGPEPVLKRRSSGPVGRVARRRSSCHRPRGKSLGLLRSRTSPGPAPPNDPSTPPPDPSNSPGASPFRELSSRRHVPDDANDAPENVRESQLI</sequence>
<reference evidence="2" key="1">
    <citation type="journal article" date="2023" name="Science">
        <title>Genome structures resolve the early diversification of teleost fishes.</title>
        <authorList>
            <person name="Parey E."/>
            <person name="Louis A."/>
            <person name="Montfort J."/>
            <person name="Bouchez O."/>
            <person name="Roques C."/>
            <person name="Iampietro C."/>
            <person name="Lluch J."/>
            <person name="Castinel A."/>
            <person name="Donnadieu C."/>
            <person name="Desvignes T."/>
            <person name="Floi Bucao C."/>
            <person name="Jouanno E."/>
            <person name="Wen M."/>
            <person name="Mejri S."/>
            <person name="Dirks R."/>
            <person name="Jansen H."/>
            <person name="Henkel C."/>
            <person name="Chen W.J."/>
            <person name="Zahm M."/>
            <person name="Cabau C."/>
            <person name="Klopp C."/>
            <person name="Thompson A.W."/>
            <person name="Robinson-Rechavi M."/>
            <person name="Braasch I."/>
            <person name="Lecointre G."/>
            <person name="Bobe J."/>
            <person name="Postlethwait J.H."/>
            <person name="Berthelot C."/>
            <person name="Roest Crollius H."/>
            <person name="Guiguen Y."/>
        </authorList>
    </citation>
    <scope>NUCLEOTIDE SEQUENCE</scope>
    <source>
        <strain evidence="2">WJC10195</strain>
    </source>
</reference>
<feature type="compositionally biased region" description="Basic and acidic residues" evidence="1">
    <location>
        <begin position="1"/>
        <end position="10"/>
    </location>
</feature>
<keyword evidence="3" id="KW-1185">Reference proteome</keyword>
<comment type="caution">
    <text evidence="2">The sequence shown here is derived from an EMBL/GenBank/DDBJ whole genome shotgun (WGS) entry which is preliminary data.</text>
</comment>
<dbReference type="Proteomes" id="UP001152622">
    <property type="component" value="Chromosome 13"/>
</dbReference>
<gene>
    <name evidence="2" type="ORF">SKAU_G00316030</name>
</gene>
<accession>A0A9Q1IJL9</accession>
<feature type="compositionally biased region" description="Pro residues" evidence="1">
    <location>
        <begin position="188"/>
        <end position="203"/>
    </location>
</feature>
<dbReference type="OrthoDB" id="10603509at2759"/>
<evidence type="ECO:0000313" key="2">
    <source>
        <dbReference type="EMBL" id="KAJ8344274.1"/>
    </source>
</evidence>
<organism evidence="2 3">
    <name type="scientific">Synaphobranchus kaupii</name>
    <name type="common">Kaup's arrowtooth eel</name>
    <dbReference type="NCBI Taxonomy" id="118154"/>
    <lineage>
        <taxon>Eukaryota</taxon>
        <taxon>Metazoa</taxon>
        <taxon>Chordata</taxon>
        <taxon>Craniata</taxon>
        <taxon>Vertebrata</taxon>
        <taxon>Euteleostomi</taxon>
        <taxon>Actinopterygii</taxon>
        <taxon>Neopterygii</taxon>
        <taxon>Teleostei</taxon>
        <taxon>Anguilliformes</taxon>
        <taxon>Synaphobranchidae</taxon>
        <taxon>Synaphobranchus</taxon>
    </lineage>
</organism>
<proteinExistence type="predicted"/>
<feature type="compositionally biased region" description="Basic and acidic residues" evidence="1">
    <location>
        <begin position="31"/>
        <end position="58"/>
    </location>
</feature>
<evidence type="ECO:0000256" key="1">
    <source>
        <dbReference type="SAM" id="MobiDB-lite"/>
    </source>
</evidence>
<feature type="compositionally biased region" description="Basic residues" evidence="1">
    <location>
        <begin position="163"/>
        <end position="175"/>
    </location>
</feature>
<dbReference type="AlphaFoldDB" id="A0A9Q1IJL9"/>
<evidence type="ECO:0000313" key="3">
    <source>
        <dbReference type="Proteomes" id="UP001152622"/>
    </source>
</evidence>
<protein>
    <submittedName>
        <fullName evidence="2">Uncharacterized protein</fullName>
    </submittedName>
</protein>
<dbReference type="EMBL" id="JAINUF010000013">
    <property type="protein sequence ID" value="KAJ8344274.1"/>
    <property type="molecule type" value="Genomic_DNA"/>
</dbReference>
<name>A0A9Q1IJL9_SYNKA</name>
<feature type="region of interest" description="Disordered" evidence="1">
    <location>
        <begin position="1"/>
        <end position="237"/>
    </location>
</feature>